<evidence type="ECO:0000313" key="8">
    <source>
        <dbReference type="EMBL" id="KAF3943478.1"/>
    </source>
</evidence>
<dbReference type="PANTHER" id="PTHR43597">
    <property type="entry name" value="SULFUR ACCEPTOR PROTEIN CSDE"/>
    <property type="match status" value="1"/>
</dbReference>
<dbReference type="GO" id="GO:0008047">
    <property type="term" value="F:enzyme activator activity"/>
    <property type="evidence" value="ECO:0007669"/>
    <property type="project" value="UniProtKB-ARBA"/>
</dbReference>
<dbReference type="GO" id="GO:0016226">
    <property type="term" value="P:iron-sulfur cluster assembly"/>
    <property type="evidence" value="ECO:0007669"/>
    <property type="project" value="UniProtKB-ARBA"/>
</dbReference>
<proteinExistence type="inferred from homology"/>
<dbReference type="InterPro" id="IPR036397">
    <property type="entry name" value="RNaseH_sf"/>
</dbReference>
<dbReference type="GO" id="GO:0051176">
    <property type="term" value="P:positive regulation of sulfur metabolic process"/>
    <property type="evidence" value="ECO:0007669"/>
    <property type="project" value="UniProtKB-ARBA"/>
</dbReference>
<dbReference type="InterPro" id="IPR012337">
    <property type="entry name" value="RNaseH-like_sf"/>
</dbReference>
<organism evidence="8 9">
    <name type="scientific">Castanea mollissima</name>
    <name type="common">Chinese chestnut</name>
    <dbReference type="NCBI Taxonomy" id="60419"/>
    <lineage>
        <taxon>Eukaryota</taxon>
        <taxon>Viridiplantae</taxon>
        <taxon>Streptophyta</taxon>
        <taxon>Embryophyta</taxon>
        <taxon>Tracheophyta</taxon>
        <taxon>Spermatophyta</taxon>
        <taxon>Magnoliopsida</taxon>
        <taxon>eudicotyledons</taxon>
        <taxon>Gunneridae</taxon>
        <taxon>Pentapetalae</taxon>
        <taxon>rosids</taxon>
        <taxon>fabids</taxon>
        <taxon>Fagales</taxon>
        <taxon>Fagaceae</taxon>
        <taxon>Castanea</taxon>
    </lineage>
</organism>
<dbReference type="FunFam" id="3.90.1010.10:FF:000010">
    <property type="entry name" value="Quinolinate synthase, chloroplastic"/>
    <property type="match status" value="1"/>
</dbReference>
<dbReference type="PANTHER" id="PTHR43597:SF5">
    <property type="entry name" value="SUFE-LIKE PROTEIN 2, CHLOROPLASTIC"/>
    <property type="match status" value="1"/>
</dbReference>
<feature type="region of interest" description="Disordered" evidence="5">
    <location>
        <begin position="116"/>
        <end position="136"/>
    </location>
</feature>
<accession>A0A8J4QDE3</accession>
<dbReference type="GO" id="GO:0003676">
    <property type="term" value="F:nucleic acid binding"/>
    <property type="evidence" value="ECO:0007669"/>
    <property type="project" value="InterPro"/>
</dbReference>
<evidence type="ECO:0000256" key="1">
    <source>
        <dbReference type="ARBA" id="ARBA00004229"/>
    </source>
</evidence>
<keyword evidence="3" id="KW-0150">Chloroplast</keyword>
<dbReference type="OrthoDB" id="411584at2759"/>
<evidence type="ECO:0000259" key="7">
    <source>
        <dbReference type="Pfam" id="PF13456"/>
    </source>
</evidence>
<feature type="domain" description="RNase H type-1" evidence="7">
    <location>
        <begin position="37"/>
        <end position="116"/>
    </location>
</feature>
<comment type="caution">
    <text evidence="8">The sequence shown here is derived from an EMBL/GenBank/DDBJ whole genome shotgun (WGS) entry which is preliminary data.</text>
</comment>
<evidence type="ECO:0000256" key="4">
    <source>
        <dbReference type="ARBA" id="ARBA00022640"/>
    </source>
</evidence>
<dbReference type="InterPro" id="IPR044730">
    <property type="entry name" value="RNase_H-like_dom_plant"/>
</dbReference>
<protein>
    <recommendedName>
        <fullName evidence="10">Fe-S metabolism associated domain-containing protein</fullName>
    </recommendedName>
</protein>
<dbReference type="InterPro" id="IPR003808">
    <property type="entry name" value="Fe-S_metab-assoc_dom"/>
</dbReference>
<dbReference type="SUPFAM" id="SSF53098">
    <property type="entry name" value="Ribonuclease H-like"/>
    <property type="match status" value="1"/>
</dbReference>
<feature type="compositionally biased region" description="Low complexity" evidence="5">
    <location>
        <begin position="127"/>
        <end position="136"/>
    </location>
</feature>
<comment type="subcellular location">
    <subcellularLocation>
        <location evidence="1">Plastid</location>
        <location evidence="1">Chloroplast</location>
    </subcellularLocation>
</comment>
<evidence type="ECO:0008006" key="10">
    <source>
        <dbReference type="Google" id="ProtNLM"/>
    </source>
</evidence>
<keyword evidence="4" id="KW-0934">Plastid</keyword>
<comment type="similarity">
    <text evidence="2">Belongs to the SufE family.</text>
</comment>
<keyword evidence="9" id="KW-1185">Reference proteome</keyword>
<dbReference type="SUPFAM" id="SSF82649">
    <property type="entry name" value="SufE/NifU"/>
    <property type="match status" value="1"/>
</dbReference>
<dbReference type="InterPro" id="IPR002156">
    <property type="entry name" value="RNaseH_domain"/>
</dbReference>
<evidence type="ECO:0000256" key="5">
    <source>
        <dbReference type="SAM" id="MobiDB-lite"/>
    </source>
</evidence>
<gene>
    <name evidence="8" type="ORF">CMV_029973</name>
</gene>
<dbReference type="EMBL" id="JRKL02012906">
    <property type="protein sequence ID" value="KAF3943478.1"/>
    <property type="molecule type" value="Genomic_DNA"/>
</dbReference>
<sequence length="353" mass="39070">MQTRKFMYCILDPNKRKDRLLKEVQWLKPAEGWHKLNTDGSFVCTSGLSGCGGLLRNCAGQWVVGFAKTISVSLSIAVELWALRDGLELCLDKGIFAVEIELDASAPISLVSSNVNTNDSDNRRKNNNNNMVSVPTTTPPLSLSSSSFLFGFSSVKFSQRTRLKFIDNVSERKFTFAPLKCIRVSGFDSCSALTATEAPLAPSSELVSDKLHRLATEFRALHEPIDRVKRLLHYAAILPPADESRTRAPENRVTGCTTQVWVEAELDESGRVRFRADSDSEISKGFCSCLIYVLDGADPEEVAMVKADDLSDLNVGLHGKSHSRVNTWHNVLVAMQKRTKALLPQQPQSCQGY</sequence>
<dbReference type="CDD" id="cd06222">
    <property type="entry name" value="RNase_H_like"/>
    <property type="match status" value="1"/>
</dbReference>
<dbReference type="Pfam" id="PF02657">
    <property type="entry name" value="SufE"/>
    <property type="match status" value="1"/>
</dbReference>
<dbReference type="AlphaFoldDB" id="A0A8J4QDE3"/>
<dbReference type="Gene3D" id="3.30.420.10">
    <property type="entry name" value="Ribonuclease H-like superfamily/Ribonuclease H"/>
    <property type="match status" value="1"/>
</dbReference>
<dbReference type="GO" id="GO:0004523">
    <property type="term" value="F:RNA-DNA hybrid ribonuclease activity"/>
    <property type="evidence" value="ECO:0007669"/>
    <property type="project" value="InterPro"/>
</dbReference>
<evidence type="ECO:0000313" key="9">
    <source>
        <dbReference type="Proteomes" id="UP000737018"/>
    </source>
</evidence>
<evidence type="ECO:0000256" key="2">
    <source>
        <dbReference type="ARBA" id="ARBA00010282"/>
    </source>
</evidence>
<dbReference type="Proteomes" id="UP000737018">
    <property type="component" value="Unassembled WGS sequence"/>
</dbReference>
<name>A0A8J4QDE3_9ROSI</name>
<dbReference type="Pfam" id="PF13456">
    <property type="entry name" value="RVT_3"/>
    <property type="match status" value="1"/>
</dbReference>
<dbReference type="GO" id="GO:0009507">
    <property type="term" value="C:chloroplast"/>
    <property type="evidence" value="ECO:0007669"/>
    <property type="project" value="UniProtKB-SubCell"/>
</dbReference>
<evidence type="ECO:0000259" key="6">
    <source>
        <dbReference type="Pfam" id="PF02657"/>
    </source>
</evidence>
<reference evidence="8" key="1">
    <citation type="submission" date="2020-03" db="EMBL/GenBank/DDBJ databases">
        <title>Castanea mollissima Vanexum genome sequencing.</title>
        <authorList>
            <person name="Staton M."/>
        </authorList>
    </citation>
    <scope>NUCLEOTIDE SEQUENCE</scope>
    <source>
        <tissue evidence="8">Leaf</tissue>
    </source>
</reference>
<evidence type="ECO:0000256" key="3">
    <source>
        <dbReference type="ARBA" id="ARBA00022528"/>
    </source>
</evidence>
<dbReference type="Gene3D" id="3.90.1010.10">
    <property type="match status" value="1"/>
</dbReference>
<feature type="domain" description="Fe-S metabolism associated" evidence="6">
    <location>
        <begin position="216"/>
        <end position="337"/>
    </location>
</feature>